<evidence type="ECO:0000256" key="1">
    <source>
        <dbReference type="SAM" id="Phobius"/>
    </source>
</evidence>
<keyword evidence="1" id="KW-1133">Transmembrane helix</keyword>
<keyword evidence="1" id="KW-0812">Transmembrane</keyword>
<feature type="transmembrane region" description="Helical" evidence="1">
    <location>
        <begin position="98"/>
        <end position="118"/>
    </location>
</feature>
<dbReference type="RefSeq" id="WP_173943288.1">
    <property type="nucleotide sequence ID" value="NZ_CBCSCD010000001.1"/>
</dbReference>
<gene>
    <name evidence="3" type="ORF">DCO16_08705</name>
</gene>
<keyword evidence="1" id="KW-0472">Membrane</keyword>
<organism evidence="3 4">
    <name type="scientific">Polynucleobacter antarcticus</name>
    <dbReference type="NCBI Taxonomy" id="1743162"/>
    <lineage>
        <taxon>Bacteria</taxon>
        <taxon>Pseudomonadati</taxon>
        <taxon>Pseudomonadota</taxon>
        <taxon>Betaproteobacteria</taxon>
        <taxon>Burkholderiales</taxon>
        <taxon>Burkholderiaceae</taxon>
        <taxon>Polynucleobacter</taxon>
    </lineage>
</organism>
<dbReference type="Pfam" id="PF13386">
    <property type="entry name" value="DsbD_2"/>
    <property type="match status" value="1"/>
</dbReference>
<feature type="transmembrane region" description="Helical" evidence="1">
    <location>
        <begin position="73"/>
        <end position="92"/>
    </location>
</feature>
<dbReference type="Proteomes" id="UP000500806">
    <property type="component" value="Chromosome"/>
</dbReference>
<dbReference type="PANTHER" id="PTHR42208">
    <property type="entry name" value="HEAVY METAL TRANSPORTER-RELATED"/>
    <property type="match status" value="1"/>
</dbReference>
<proteinExistence type="predicted"/>
<dbReference type="AlphaFoldDB" id="A0A6M9PZ65"/>
<dbReference type="PANTHER" id="PTHR42208:SF1">
    <property type="entry name" value="HEAVY METAL TRANSPORTER"/>
    <property type="match status" value="1"/>
</dbReference>
<protein>
    <submittedName>
        <fullName evidence="3">Sulfite exporter TauE/SafE family protein</fullName>
    </submittedName>
</protein>
<feature type="transmembrane region" description="Helical" evidence="1">
    <location>
        <begin position="6"/>
        <end position="29"/>
    </location>
</feature>
<name>A0A6M9PZ65_9BURK</name>
<dbReference type="InterPro" id="IPR039447">
    <property type="entry name" value="UreH-like_TM_dom"/>
</dbReference>
<evidence type="ECO:0000259" key="2">
    <source>
        <dbReference type="Pfam" id="PF13386"/>
    </source>
</evidence>
<dbReference type="EMBL" id="CP028941">
    <property type="protein sequence ID" value="QKM63126.1"/>
    <property type="molecule type" value="Genomic_DNA"/>
</dbReference>
<feature type="transmembrane region" description="Helical" evidence="1">
    <location>
        <begin position="181"/>
        <end position="205"/>
    </location>
</feature>
<accession>A0A6M9PZ65</accession>
<feature type="transmembrane region" description="Helical" evidence="1">
    <location>
        <begin position="217"/>
        <end position="238"/>
    </location>
</feature>
<sequence length="252" mass="27644">MLTSGLVLAVFLGALVSGWHCALMCGGIASTIERQGSLGSQGKQTNDLLMTFQPLKSRSQLFYLQLIMHIGRLVTYVLLGGLAAWIGVAVWQQNLIPIQRPLFALTSLILLLMGVRLLRQNRTTPLFIGKWLGSHLASYWAQYLGRFASYSSRWFSGMLWGLVPCGLVYSVLPLAFLSGDIWTGAALMLAFGLGTLPNLLLISKFSATLTQFGQYAWVRYLAAGLLLVAGIFGLYRAWYLPDALLKGGFCIT</sequence>
<evidence type="ECO:0000313" key="4">
    <source>
        <dbReference type="Proteomes" id="UP000500806"/>
    </source>
</evidence>
<dbReference type="KEGG" id="pani:DCO16_08705"/>
<feature type="transmembrane region" description="Helical" evidence="1">
    <location>
        <begin position="154"/>
        <end position="175"/>
    </location>
</feature>
<feature type="domain" description="Urease accessory protein UreH-like transmembrane" evidence="2">
    <location>
        <begin position="10"/>
        <end position="231"/>
    </location>
</feature>
<keyword evidence="4" id="KW-1185">Reference proteome</keyword>
<evidence type="ECO:0000313" key="3">
    <source>
        <dbReference type="EMBL" id="QKM63126.1"/>
    </source>
</evidence>
<reference evidence="3 4" key="1">
    <citation type="submission" date="2018-04" db="EMBL/GenBank/DDBJ databases">
        <title>Polynucleobacter sp. LimPoW16 genome.</title>
        <authorList>
            <person name="Hahn M.W."/>
        </authorList>
    </citation>
    <scope>NUCLEOTIDE SEQUENCE [LARGE SCALE GENOMIC DNA]</scope>
    <source>
        <strain evidence="3 4">LimPoW16</strain>
    </source>
</reference>